<name>O76359_CAEEL</name>
<evidence type="ECO:0000256" key="5">
    <source>
        <dbReference type="ARBA" id="ARBA00022801"/>
    </source>
</evidence>
<dbReference type="STRING" id="6239.C45G7.1.1"/>
<evidence type="ECO:0000256" key="6">
    <source>
        <dbReference type="ARBA" id="ARBA00023157"/>
    </source>
</evidence>
<gene>
    <name evidence="8 10" type="primary">ilys-1</name>
    <name evidence="10" type="ORF">C45G7.1</name>
    <name evidence="8" type="ORF">CELE_C45G7.1</name>
</gene>
<dbReference type="KEGG" id="cel:CELE_C45G7.1"/>
<dbReference type="OrthoDB" id="6337871at2759"/>
<dbReference type="AlphaFoldDB" id="O76359"/>
<dbReference type="WormBase" id="C45G7.1">
    <property type="protein sequence ID" value="CE46151"/>
    <property type="gene ID" value="WBGene00016668"/>
    <property type="gene designation" value="ilys-1"/>
</dbReference>
<organism evidence="8 9">
    <name type="scientific">Caenorhabditis elegans</name>
    <dbReference type="NCBI Taxonomy" id="6239"/>
    <lineage>
        <taxon>Eukaryota</taxon>
        <taxon>Metazoa</taxon>
        <taxon>Ecdysozoa</taxon>
        <taxon>Nematoda</taxon>
        <taxon>Chromadorea</taxon>
        <taxon>Rhabditida</taxon>
        <taxon>Rhabditina</taxon>
        <taxon>Rhabditomorpha</taxon>
        <taxon>Rhabditoidea</taxon>
        <taxon>Rhabditidae</taxon>
        <taxon>Peloderinae</taxon>
        <taxon>Caenorhabditis</taxon>
    </lineage>
</organism>
<dbReference type="InParanoid" id="O76359"/>
<dbReference type="Proteomes" id="UP000001940">
    <property type="component" value="Chromosome IV"/>
</dbReference>
<dbReference type="PROSITE" id="PS51909">
    <property type="entry name" value="LYSOZYME_I"/>
    <property type="match status" value="1"/>
</dbReference>
<dbReference type="Gene3D" id="1.10.530.10">
    <property type="match status" value="1"/>
</dbReference>
<dbReference type="PaxDb" id="6239-C45G7.1"/>
<dbReference type="Pfam" id="PF05497">
    <property type="entry name" value="Destabilase"/>
    <property type="match status" value="1"/>
</dbReference>
<evidence type="ECO:0000313" key="9">
    <source>
        <dbReference type="Proteomes" id="UP000001940"/>
    </source>
</evidence>
<keyword evidence="7" id="KW-0326">Glycosidase</keyword>
<reference evidence="8 9" key="1">
    <citation type="journal article" date="1998" name="Science">
        <title>Genome sequence of the nematode C. elegans: a platform for investigating biology.</title>
        <authorList>
            <consortium name="The C. elegans sequencing consortium"/>
            <person name="Sulson J.E."/>
            <person name="Waterston R."/>
        </authorList>
    </citation>
    <scope>NUCLEOTIDE SEQUENCE [LARGE SCALE GENOMIC DNA]</scope>
    <source>
        <strain evidence="8 9">Bristol N2</strain>
    </source>
</reference>
<keyword evidence="4" id="KW-0081">Bacteriolytic enzyme</keyword>
<dbReference type="EC" id="3.2.1.17" evidence="2"/>
<keyword evidence="6" id="KW-1015">Disulfide bond</keyword>
<dbReference type="AGR" id="WB:WBGene00016668"/>
<protein>
    <recommendedName>
        <fullName evidence="2">lysozyme</fullName>
        <ecNumber evidence="2">3.2.1.17</ecNumber>
    </recommendedName>
</protein>
<dbReference type="OMA" id="YYHRYKS"/>
<dbReference type="HOGENOM" id="CLU_2707037_0_0_1"/>
<evidence type="ECO:0000256" key="7">
    <source>
        <dbReference type="ARBA" id="ARBA00023295"/>
    </source>
</evidence>
<evidence type="ECO:0000313" key="10">
    <source>
        <dbReference type="WormBase" id="C45G7.1"/>
    </source>
</evidence>
<dbReference type="EMBL" id="BX284604">
    <property type="protein sequence ID" value="CCD65534.1"/>
    <property type="molecule type" value="Genomic_DNA"/>
</dbReference>
<dbReference type="RefSeq" id="NP_500208.2">
    <property type="nucleotide sequence ID" value="NM_067807.3"/>
</dbReference>
<proteinExistence type="predicted"/>
<dbReference type="CTD" id="183474"/>
<dbReference type="GeneID" id="183474"/>
<dbReference type="MEROPS" id="S81.001"/>
<dbReference type="GO" id="GO:0031640">
    <property type="term" value="P:killing of cells of another organism"/>
    <property type="evidence" value="ECO:0007669"/>
    <property type="project" value="UniProtKB-KW"/>
</dbReference>
<dbReference type="UCSC" id="C45G7.1">
    <property type="organism name" value="c. elegans"/>
</dbReference>
<sequence>MMNYYHRYKSQCNGLGMSECENYYHRYKSQCDGLGMGECEVFARNHNGGPTGCRNPGTLEYWQSIQKCCGGSC</sequence>
<accession>O76359</accession>
<comment type="catalytic activity">
    <reaction evidence="1">
        <text>Hydrolysis of (1-&gt;4)-beta-linkages between N-acetylmuramic acid and N-acetyl-D-glucosamine residues in a peptidoglycan and between N-acetyl-D-glucosamine residues in chitodextrins.</text>
        <dbReference type="EC" id="3.2.1.17"/>
    </reaction>
</comment>
<dbReference type="InterPro" id="IPR008597">
    <property type="entry name" value="Invert_lysozyme"/>
</dbReference>
<evidence type="ECO:0000256" key="4">
    <source>
        <dbReference type="ARBA" id="ARBA00022638"/>
    </source>
</evidence>
<dbReference type="GO" id="GO:0050830">
    <property type="term" value="P:defense response to Gram-positive bacterium"/>
    <property type="evidence" value="ECO:0000318"/>
    <property type="project" value="GO_Central"/>
</dbReference>
<evidence type="ECO:0000256" key="3">
    <source>
        <dbReference type="ARBA" id="ARBA00022529"/>
    </source>
</evidence>
<evidence type="ECO:0000256" key="2">
    <source>
        <dbReference type="ARBA" id="ARBA00012732"/>
    </source>
</evidence>
<evidence type="ECO:0000256" key="1">
    <source>
        <dbReference type="ARBA" id="ARBA00000632"/>
    </source>
</evidence>
<dbReference type="GO" id="GO:0003796">
    <property type="term" value="F:lysozyme activity"/>
    <property type="evidence" value="ECO:0000318"/>
    <property type="project" value="GO_Central"/>
</dbReference>
<dbReference type="PANTHER" id="PTHR11195:SF13">
    <property type="entry name" value="INVERTEBRATE-TYPE LYSOZYME 2-RELATED"/>
    <property type="match status" value="1"/>
</dbReference>
<keyword evidence="3" id="KW-0929">Antimicrobial</keyword>
<keyword evidence="9" id="KW-1185">Reference proteome</keyword>
<dbReference type="SMR" id="O76359"/>
<evidence type="ECO:0000313" key="8">
    <source>
        <dbReference type="EMBL" id="CCD65534.1"/>
    </source>
</evidence>
<keyword evidence="5" id="KW-0378">Hydrolase</keyword>
<dbReference type="PhylomeDB" id="O76359"/>
<dbReference type="PANTHER" id="PTHR11195">
    <property type="entry name" value="DESTABILASE-RELATED"/>
    <property type="match status" value="1"/>
</dbReference>